<dbReference type="Proteomes" id="UP000799436">
    <property type="component" value="Unassembled WGS sequence"/>
</dbReference>
<evidence type="ECO:0000313" key="2">
    <source>
        <dbReference type="Proteomes" id="UP000799436"/>
    </source>
</evidence>
<evidence type="ECO:0000313" key="1">
    <source>
        <dbReference type="EMBL" id="KAF2763611.1"/>
    </source>
</evidence>
<organism evidence="1 2">
    <name type="scientific">Teratosphaeria nubilosa</name>
    <dbReference type="NCBI Taxonomy" id="161662"/>
    <lineage>
        <taxon>Eukaryota</taxon>
        <taxon>Fungi</taxon>
        <taxon>Dikarya</taxon>
        <taxon>Ascomycota</taxon>
        <taxon>Pezizomycotina</taxon>
        <taxon>Dothideomycetes</taxon>
        <taxon>Dothideomycetidae</taxon>
        <taxon>Mycosphaerellales</taxon>
        <taxon>Teratosphaeriaceae</taxon>
        <taxon>Teratosphaeria</taxon>
    </lineage>
</organism>
<sequence>MARFGSLCGCKASFQRLLTSGFENKRSMTATMFQRIYQEVLVSTAGFRIANPNSVCHITAALPCQPQQMMRYLVLAKEVSRIKATVANVCLCSRKACIYRLAGKRRSRLACAYGTPQGVVFAHKVCFDREARIAPPSESFVHTRFTAELHITLNAAPRSVCGRSRRSRQRTSYHWVVASNSISGSSKLSTLSGLQDYYLSY</sequence>
<dbReference type="EMBL" id="ML995997">
    <property type="protein sequence ID" value="KAF2763611.1"/>
    <property type="molecule type" value="Genomic_DNA"/>
</dbReference>
<reference evidence="1" key="1">
    <citation type="journal article" date="2020" name="Stud. Mycol.">
        <title>101 Dothideomycetes genomes: a test case for predicting lifestyles and emergence of pathogens.</title>
        <authorList>
            <person name="Haridas S."/>
            <person name="Albert R."/>
            <person name="Binder M."/>
            <person name="Bloem J."/>
            <person name="Labutti K."/>
            <person name="Salamov A."/>
            <person name="Andreopoulos B."/>
            <person name="Baker S."/>
            <person name="Barry K."/>
            <person name="Bills G."/>
            <person name="Bluhm B."/>
            <person name="Cannon C."/>
            <person name="Castanera R."/>
            <person name="Culley D."/>
            <person name="Daum C."/>
            <person name="Ezra D."/>
            <person name="Gonzalez J."/>
            <person name="Henrissat B."/>
            <person name="Kuo A."/>
            <person name="Liang C."/>
            <person name="Lipzen A."/>
            <person name="Lutzoni F."/>
            <person name="Magnuson J."/>
            <person name="Mondo S."/>
            <person name="Nolan M."/>
            <person name="Ohm R."/>
            <person name="Pangilinan J."/>
            <person name="Park H.-J."/>
            <person name="Ramirez L."/>
            <person name="Alfaro M."/>
            <person name="Sun H."/>
            <person name="Tritt A."/>
            <person name="Yoshinaga Y."/>
            <person name="Zwiers L.-H."/>
            <person name="Turgeon B."/>
            <person name="Goodwin S."/>
            <person name="Spatafora J."/>
            <person name="Crous P."/>
            <person name="Grigoriev I."/>
        </authorList>
    </citation>
    <scope>NUCLEOTIDE SEQUENCE</scope>
    <source>
        <strain evidence="1">CBS 116005</strain>
    </source>
</reference>
<name>A0A6G1KSK2_9PEZI</name>
<gene>
    <name evidence="1" type="ORF">EJ03DRAFT_68211</name>
</gene>
<keyword evidence="2" id="KW-1185">Reference proteome</keyword>
<dbReference type="AlphaFoldDB" id="A0A6G1KSK2"/>
<accession>A0A6G1KSK2</accession>
<proteinExistence type="predicted"/>
<protein>
    <submittedName>
        <fullName evidence="1">Uncharacterized protein</fullName>
    </submittedName>
</protein>